<dbReference type="Proteomes" id="UP000051952">
    <property type="component" value="Unassembled WGS sequence"/>
</dbReference>
<evidence type="ECO:0000313" key="2">
    <source>
        <dbReference type="Proteomes" id="UP000051952"/>
    </source>
</evidence>
<dbReference type="EMBL" id="CYKH01000221">
    <property type="protein sequence ID" value="CUE98041.1"/>
    <property type="molecule type" value="Genomic_DNA"/>
</dbReference>
<reference evidence="2" key="1">
    <citation type="submission" date="2015-09" db="EMBL/GenBank/DDBJ databases">
        <authorList>
            <consortium name="Pathogen Informatics"/>
        </authorList>
    </citation>
    <scope>NUCLEOTIDE SEQUENCE [LARGE SCALE GENOMIC DNA]</scope>
    <source>
        <strain evidence="2">Lake Konstanz</strain>
    </source>
</reference>
<evidence type="ECO:0000313" key="1">
    <source>
        <dbReference type="EMBL" id="CUE98041.1"/>
    </source>
</evidence>
<protein>
    <submittedName>
        <fullName evidence="1">Uncharacterized protein</fullName>
    </submittedName>
</protein>
<sequence length="134" mass="15524">MFLVRQPRADATFHSLQETAILMQHMQTVTGHFFWNRFVVSSCHPIRGATRIKRLLMMSGVQRRHHITDDAWPPQDDAYVLRILNSWSACKSYRDVRGICKKKHSPTQNLEPSALSKSTQLSDSFIWIGRSSLR</sequence>
<dbReference type="VEuPathDB" id="TriTrypDB:BSAL_57900"/>
<proteinExistence type="predicted"/>
<organism evidence="1 2">
    <name type="scientific">Bodo saltans</name>
    <name type="common">Flagellated protozoan</name>
    <dbReference type="NCBI Taxonomy" id="75058"/>
    <lineage>
        <taxon>Eukaryota</taxon>
        <taxon>Discoba</taxon>
        <taxon>Euglenozoa</taxon>
        <taxon>Kinetoplastea</taxon>
        <taxon>Metakinetoplastina</taxon>
        <taxon>Eubodonida</taxon>
        <taxon>Bodonidae</taxon>
        <taxon>Bodo</taxon>
    </lineage>
</organism>
<keyword evidence="2" id="KW-1185">Reference proteome</keyword>
<gene>
    <name evidence="1" type="ORF">BSAL_57900</name>
</gene>
<dbReference type="AlphaFoldDB" id="A0A0S4IJZ7"/>
<accession>A0A0S4IJZ7</accession>
<name>A0A0S4IJZ7_BODSA</name>